<dbReference type="PANTHER" id="PTHR23521:SF3">
    <property type="entry name" value="MFS TRANSPORTER"/>
    <property type="match status" value="1"/>
</dbReference>
<dbReference type="AlphaFoldDB" id="A0A0C6P8T0"/>
<organism evidence="5 6">
    <name type="scientific">Bordetella bronchiseptica 253</name>
    <dbReference type="NCBI Taxonomy" id="568707"/>
    <lineage>
        <taxon>Bacteria</taxon>
        <taxon>Pseudomonadati</taxon>
        <taxon>Pseudomonadota</taxon>
        <taxon>Betaproteobacteria</taxon>
        <taxon>Burkholderiales</taxon>
        <taxon>Alcaligenaceae</taxon>
        <taxon>Bordetella</taxon>
    </lineage>
</organism>
<gene>
    <name evidence="5" type="ORF">BN112_4082</name>
</gene>
<feature type="transmembrane region" description="Helical" evidence="4">
    <location>
        <begin position="132"/>
        <end position="152"/>
    </location>
</feature>
<feature type="transmembrane region" description="Helical" evidence="4">
    <location>
        <begin position="294"/>
        <end position="317"/>
    </location>
</feature>
<keyword evidence="3 4" id="KW-0472">Membrane</keyword>
<feature type="transmembrane region" description="Helical" evidence="4">
    <location>
        <begin position="39"/>
        <end position="61"/>
    </location>
</feature>
<dbReference type="PANTHER" id="PTHR23521">
    <property type="entry name" value="TRANSPORTER MFS SUPERFAMILY"/>
    <property type="match status" value="1"/>
</dbReference>
<feature type="transmembrane region" description="Helical" evidence="4">
    <location>
        <begin position="370"/>
        <end position="390"/>
    </location>
</feature>
<keyword evidence="1 4" id="KW-0812">Transmembrane</keyword>
<dbReference type="Gene3D" id="1.20.1250.20">
    <property type="entry name" value="MFS general substrate transporter like domains"/>
    <property type="match status" value="2"/>
</dbReference>
<dbReference type="KEGG" id="bbh:BN112_4082"/>
<dbReference type="EMBL" id="HE965806">
    <property type="protein sequence ID" value="CCJ55996.1"/>
    <property type="molecule type" value="Genomic_DNA"/>
</dbReference>
<dbReference type="RefSeq" id="WP_003814856.1">
    <property type="nucleotide sequence ID" value="NC_019382.1"/>
</dbReference>
<accession>A0A0C6P8T0</accession>
<name>A0A0C6P8T0_BORBO</name>
<evidence type="ECO:0000256" key="3">
    <source>
        <dbReference type="ARBA" id="ARBA00023136"/>
    </source>
</evidence>
<evidence type="ECO:0000313" key="6">
    <source>
        <dbReference type="Proteomes" id="UP000007564"/>
    </source>
</evidence>
<dbReference type="InterPro" id="IPR011701">
    <property type="entry name" value="MFS"/>
</dbReference>
<dbReference type="Pfam" id="PF07690">
    <property type="entry name" value="MFS_1"/>
    <property type="match status" value="1"/>
</dbReference>
<keyword evidence="2 4" id="KW-1133">Transmembrane helix</keyword>
<dbReference type="GeneID" id="69603110"/>
<feature type="transmembrane region" description="Helical" evidence="4">
    <location>
        <begin position="337"/>
        <end position="358"/>
    </location>
</feature>
<feature type="transmembrane region" description="Helical" evidence="4">
    <location>
        <begin position="100"/>
        <end position="120"/>
    </location>
</feature>
<dbReference type="SUPFAM" id="SSF103473">
    <property type="entry name" value="MFS general substrate transporter"/>
    <property type="match status" value="1"/>
</dbReference>
<dbReference type="HOGENOM" id="CLU_056365_0_0_4"/>
<reference evidence="5 6" key="1">
    <citation type="journal article" date="2012" name="BMC Genomics">
        <title>Comparative genomics of the classical Bordetella subspecies: the evolution and exchange of virulence-associated diversity amongst closely related pathogens.</title>
        <authorList>
            <person name="Park J."/>
            <person name="Zhang Y."/>
            <person name="Buboltz A.M."/>
            <person name="Zhang X."/>
            <person name="Schuster S.C."/>
            <person name="Ahuja U."/>
            <person name="Liu M."/>
            <person name="Miller J.F."/>
            <person name="Sebaihia M."/>
            <person name="Bentley S.D."/>
            <person name="Parkhill J."/>
            <person name="Harvill E.T."/>
        </authorList>
    </citation>
    <scope>NUCLEOTIDE SEQUENCE [LARGE SCALE GENOMIC DNA]</scope>
    <source>
        <strain evidence="5 6">253</strain>
    </source>
</reference>
<evidence type="ECO:0000256" key="1">
    <source>
        <dbReference type="ARBA" id="ARBA00022692"/>
    </source>
</evidence>
<dbReference type="Proteomes" id="UP000007564">
    <property type="component" value="Chromosome"/>
</dbReference>
<protein>
    <submittedName>
        <fullName evidence="5">Putative membrane protein</fullName>
    </submittedName>
</protein>
<dbReference type="InterPro" id="IPR036259">
    <property type="entry name" value="MFS_trans_sf"/>
</dbReference>
<evidence type="ECO:0000256" key="2">
    <source>
        <dbReference type="ARBA" id="ARBA00022989"/>
    </source>
</evidence>
<feature type="transmembrane region" description="Helical" evidence="4">
    <location>
        <begin position="254"/>
        <end position="273"/>
    </location>
</feature>
<feature type="transmembrane region" description="Helical" evidence="4">
    <location>
        <begin position="164"/>
        <end position="184"/>
    </location>
</feature>
<feature type="transmembrane region" description="Helical" evidence="4">
    <location>
        <begin position="9"/>
        <end position="27"/>
    </location>
</feature>
<dbReference type="GO" id="GO:0022857">
    <property type="term" value="F:transmembrane transporter activity"/>
    <property type="evidence" value="ECO:0007669"/>
    <property type="project" value="InterPro"/>
</dbReference>
<feature type="transmembrane region" description="Helical" evidence="4">
    <location>
        <begin position="226"/>
        <end position="248"/>
    </location>
</feature>
<sequence>MSEPRPRRILPIIVLAQFCGTSLWFAGNAASADLGMGDSVAYVASAVQLGFIVGTLCSAWLRIADRYAASRLFFGSCLLGAACNYPLTMLALATLPQPDAAVLILRFLVGVALAGIYPVGIRAAASWFQAGLGHALGFLTGALVLGTSFPHLMRALGARIDGGLVLASASAIAVLGGAAMLAWVPDGPYARRAPSSGGGTLAQAWRSLPGLRAAAIGYFGHMWELYAFWTFVPFYVAAHAAALGAPMAAPTVSLWAFAIIGLGALGCVGGGFVSRRLGSRPVALTQLSLSGLCCVLSPLCFALPTPAFLAFLLFWGIVVVGDSPQFAALVAQESPPAQVGSIVTLVNAIGFAITVVSIQLLDALAGALPAPYVMAVLAAGPIIGVAWAGAGGWRPAPR</sequence>
<feature type="transmembrane region" description="Helical" evidence="4">
    <location>
        <begin position="73"/>
        <end position="94"/>
    </location>
</feature>
<proteinExistence type="predicted"/>
<dbReference type="GO" id="GO:0005886">
    <property type="term" value="C:plasma membrane"/>
    <property type="evidence" value="ECO:0007669"/>
    <property type="project" value="TreeGrafter"/>
</dbReference>
<evidence type="ECO:0000256" key="4">
    <source>
        <dbReference type="SAM" id="Phobius"/>
    </source>
</evidence>
<dbReference type="OrthoDB" id="9781976at2"/>
<evidence type="ECO:0000313" key="5">
    <source>
        <dbReference type="EMBL" id="CCJ55996.1"/>
    </source>
</evidence>